<evidence type="ECO:0000256" key="2">
    <source>
        <dbReference type="SAM" id="MobiDB-lite"/>
    </source>
</evidence>
<evidence type="ECO:0000256" key="3">
    <source>
        <dbReference type="SAM" id="Phobius"/>
    </source>
</evidence>
<evidence type="ECO:0000313" key="6">
    <source>
        <dbReference type="Proteomes" id="UP000278327"/>
    </source>
</evidence>
<keyword evidence="6" id="KW-1185">Reference proteome</keyword>
<evidence type="ECO:0000259" key="4">
    <source>
        <dbReference type="Pfam" id="PF02397"/>
    </source>
</evidence>
<name>A0A3N0APW7_9ACTN</name>
<proteinExistence type="inferred from homology"/>
<sequence length="284" mass="32183">MKRQLQTKPECANSSRDASPHTSTESSNDEWIRGEVADAARILQERNLAHANAIATPVSPANGIYVRYVKRILDIVLSGAALLITLPINVVLGALTFHDVGSPPFFHQQRSGKNLEPFDLVKFRNMTNERDENGELLPPEERTTNLGRFVRQHSLDELLNFWSVFKGDMSLIGPRPLPVEFTPRMTERHKMRYAVRPGLECPFLNNALCEQYDFCHARFENDILYVENVSFIVDVKQALRLVRMVLGRGQTGNYIGTDSHFIGYDEDGLAMSQQRLKNPEGTIQ</sequence>
<dbReference type="GO" id="GO:0016780">
    <property type="term" value="F:phosphotransferase activity, for other substituted phosphate groups"/>
    <property type="evidence" value="ECO:0007669"/>
    <property type="project" value="TreeGrafter"/>
</dbReference>
<dbReference type="Proteomes" id="UP000278327">
    <property type="component" value="Unassembled WGS sequence"/>
</dbReference>
<feature type="region of interest" description="Disordered" evidence="2">
    <location>
        <begin position="1"/>
        <end position="30"/>
    </location>
</feature>
<feature type="domain" description="Bacterial sugar transferase" evidence="4">
    <location>
        <begin position="70"/>
        <end position="246"/>
    </location>
</feature>
<dbReference type="InterPro" id="IPR003362">
    <property type="entry name" value="Bact_transf"/>
</dbReference>
<dbReference type="EMBL" id="QICA01000018">
    <property type="protein sequence ID" value="RNL36853.1"/>
    <property type="molecule type" value="Genomic_DNA"/>
</dbReference>
<feature type="compositionally biased region" description="Polar residues" evidence="2">
    <location>
        <begin position="1"/>
        <end position="26"/>
    </location>
</feature>
<comment type="similarity">
    <text evidence="1">Belongs to the bacterial sugar transferase family.</text>
</comment>
<dbReference type="AlphaFoldDB" id="A0A3N0APW7"/>
<dbReference type="RefSeq" id="WP_117283528.1">
    <property type="nucleotide sequence ID" value="NZ_JAMTCE010000024.1"/>
</dbReference>
<dbReference type="PANTHER" id="PTHR30576:SF8">
    <property type="entry name" value="UNDECAPRENYL-PHOSPHATE GALACTOSE PHOSPHOTRANSFERASE"/>
    <property type="match status" value="1"/>
</dbReference>
<evidence type="ECO:0000313" key="5">
    <source>
        <dbReference type="EMBL" id="RNL36853.1"/>
    </source>
</evidence>
<protein>
    <submittedName>
        <fullName evidence="5">Sugar transferase</fullName>
    </submittedName>
</protein>
<gene>
    <name evidence="5" type="ORF">DMP10_09860</name>
</gene>
<accession>A0A3N0APW7</accession>
<organism evidence="5 6">
    <name type="scientific">Adlercreutzia equolifaciens subsp. celatus DSM 18785</name>
    <dbReference type="NCBI Taxonomy" id="1121021"/>
    <lineage>
        <taxon>Bacteria</taxon>
        <taxon>Bacillati</taxon>
        <taxon>Actinomycetota</taxon>
        <taxon>Coriobacteriia</taxon>
        <taxon>Eggerthellales</taxon>
        <taxon>Eggerthellaceae</taxon>
        <taxon>Adlercreutzia</taxon>
    </lineage>
</organism>
<dbReference type="PANTHER" id="PTHR30576">
    <property type="entry name" value="COLANIC BIOSYNTHESIS UDP-GLUCOSE LIPID CARRIER TRANSFERASE"/>
    <property type="match status" value="1"/>
</dbReference>
<feature type="transmembrane region" description="Helical" evidence="3">
    <location>
        <begin position="75"/>
        <end position="97"/>
    </location>
</feature>
<keyword evidence="3" id="KW-0812">Transmembrane</keyword>
<comment type="caution">
    <text evidence="5">The sequence shown here is derived from an EMBL/GenBank/DDBJ whole genome shotgun (WGS) entry which is preliminary data.</text>
</comment>
<evidence type="ECO:0000256" key="1">
    <source>
        <dbReference type="ARBA" id="ARBA00006464"/>
    </source>
</evidence>
<keyword evidence="5" id="KW-0808">Transferase</keyword>
<dbReference type="Pfam" id="PF02397">
    <property type="entry name" value="Bac_transf"/>
    <property type="match status" value="1"/>
</dbReference>
<keyword evidence="3" id="KW-0472">Membrane</keyword>
<keyword evidence="3" id="KW-1133">Transmembrane helix</keyword>
<reference evidence="5 6" key="1">
    <citation type="journal article" date="2019" name="Microbiol. Resour. Announc.">
        <title>Draft Genome Sequences of Type Strains of Gordonibacter faecihominis, Paraeggerthella hongkongensis, Parvibacter caecicola,Slackia equolifaciens, Slackia faecicanis, and Slackia isoflavoniconvertens.</title>
        <authorList>
            <person name="Danylec N."/>
            <person name="Stoll D.A."/>
            <person name="Dotsch A."/>
            <person name="Huch M."/>
        </authorList>
    </citation>
    <scope>NUCLEOTIDE SEQUENCE [LARGE SCALE GENOMIC DNA]</scope>
    <source>
        <strain evidence="5 6">DSM 18785</strain>
    </source>
</reference>